<dbReference type="InterPro" id="IPR046525">
    <property type="entry name" value="DUF6702"/>
</dbReference>
<reference evidence="1 2" key="1">
    <citation type="journal article" date="2014" name="Genome Announc.">
        <title>Draft Genome Sequence of the Algicidal Bacterium Mangrovimonas yunxiaonensis Strain LY01.</title>
        <authorList>
            <person name="Li Y."/>
            <person name="Zhu H."/>
            <person name="Li C."/>
            <person name="Zhang H."/>
            <person name="Chen Z."/>
            <person name="Zheng W."/>
            <person name="Xu H."/>
            <person name="Zheng T."/>
        </authorList>
    </citation>
    <scope>NUCLEOTIDE SEQUENCE [LARGE SCALE GENOMIC DNA]</scope>
    <source>
        <strain evidence="1 2">LY01</strain>
    </source>
</reference>
<name>A0A084TI64_9FLAO</name>
<dbReference type="STRING" id="1197477.IA57_07920"/>
<dbReference type="OrthoDB" id="5735516at2"/>
<dbReference type="RefSeq" id="WP_036123192.1">
    <property type="nucleotide sequence ID" value="NZ_BMET01000001.1"/>
</dbReference>
<keyword evidence="2" id="KW-1185">Reference proteome</keyword>
<dbReference type="AlphaFoldDB" id="A0A084TI64"/>
<proteinExistence type="predicted"/>
<dbReference type="eggNOG" id="ENOG503140B">
    <property type="taxonomic scope" value="Bacteria"/>
</dbReference>
<organism evidence="1 2">
    <name type="scientific">Mangrovimonas yunxiaonensis</name>
    <dbReference type="NCBI Taxonomy" id="1197477"/>
    <lineage>
        <taxon>Bacteria</taxon>
        <taxon>Pseudomonadati</taxon>
        <taxon>Bacteroidota</taxon>
        <taxon>Flavobacteriia</taxon>
        <taxon>Flavobacteriales</taxon>
        <taxon>Flavobacteriaceae</taxon>
        <taxon>Mangrovimonas</taxon>
    </lineage>
</organism>
<dbReference type="EMBL" id="JPFK01000007">
    <property type="protein sequence ID" value="KFB00400.1"/>
    <property type="molecule type" value="Genomic_DNA"/>
</dbReference>
<accession>A0A084TI64</accession>
<comment type="caution">
    <text evidence="1">The sequence shown here is derived from an EMBL/GenBank/DDBJ whole genome shotgun (WGS) entry which is preliminary data.</text>
</comment>
<evidence type="ECO:0000313" key="1">
    <source>
        <dbReference type="EMBL" id="KFB00400.1"/>
    </source>
</evidence>
<dbReference type="Proteomes" id="UP000028521">
    <property type="component" value="Unassembled WGS sequence"/>
</dbReference>
<reference evidence="2" key="2">
    <citation type="submission" date="2014-07" db="EMBL/GenBank/DDBJ databases">
        <title>Genome sequence of Mangrovimonas yunxiaonensis.</title>
        <authorList>
            <person name="Li Y."/>
            <person name="Zheng T."/>
        </authorList>
    </citation>
    <scope>NUCLEOTIDE SEQUENCE [LARGE SCALE GENOMIC DNA]</scope>
    <source>
        <strain evidence="2">LY01</strain>
    </source>
</reference>
<dbReference type="Pfam" id="PF20420">
    <property type="entry name" value="DUF6702"/>
    <property type="match status" value="1"/>
</dbReference>
<protein>
    <submittedName>
        <fullName evidence="1">Peptidase E</fullName>
    </submittedName>
</protein>
<sequence>MKTYIKYISLPFLLVFLAFGVHKYYVSITQIEYVEDQASVQIISRVFIDDLENALKKRYDKTLVLKYSNESEQVDYYLERYLKSKLSIKINGKKQLLTFIGKEYDADIAVCYLEIKGVKEIAQLEISNQVLFDMFDDQQNVIRAKIYNKNKSFLLIKENDKALLNFKEKQ</sequence>
<gene>
    <name evidence="1" type="ORF">IA57_07920</name>
</gene>
<evidence type="ECO:0000313" key="2">
    <source>
        <dbReference type="Proteomes" id="UP000028521"/>
    </source>
</evidence>